<dbReference type="PANTHER" id="PTHR47111">
    <property type="entry name" value="BCDNA.LD29892"/>
    <property type="match status" value="1"/>
</dbReference>
<dbReference type="VEuPathDB" id="VectorBase:ASTEI06779"/>
<keyword evidence="2" id="KW-1185">Reference proteome</keyword>
<dbReference type="AlphaFoldDB" id="A0A182YE93"/>
<evidence type="ECO:0000313" key="2">
    <source>
        <dbReference type="Proteomes" id="UP000076408"/>
    </source>
</evidence>
<sequence length="86" mass="10075">MLVLIEKPFVPMLYDCMHYIRCAHCHVERTFTLILCEGCFSTVYSRASEDDANFAPRRLKFDREWWMEGREVATGAGKVYQRLGAH</sequence>
<dbReference type="PANTHER" id="PTHR47111:SF1">
    <property type="entry name" value="SET AND MYND DOMAIN-CONTAINING PROTEIN 4"/>
    <property type="match status" value="1"/>
</dbReference>
<organism evidence="1 2">
    <name type="scientific">Anopheles stephensi</name>
    <name type="common">Indo-Pakistan malaria mosquito</name>
    <dbReference type="NCBI Taxonomy" id="30069"/>
    <lineage>
        <taxon>Eukaryota</taxon>
        <taxon>Metazoa</taxon>
        <taxon>Ecdysozoa</taxon>
        <taxon>Arthropoda</taxon>
        <taxon>Hexapoda</taxon>
        <taxon>Insecta</taxon>
        <taxon>Pterygota</taxon>
        <taxon>Neoptera</taxon>
        <taxon>Endopterygota</taxon>
        <taxon>Diptera</taxon>
        <taxon>Nematocera</taxon>
        <taxon>Culicoidea</taxon>
        <taxon>Culicidae</taxon>
        <taxon>Anophelinae</taxon>
        <taxon>Anopheles</taxon>
    </lineage>
</organism>
<dbReference type="Proteomes" id="UP000076408">
    <property type="component" value="Unassembled WGS sequence"/>
</dbReference>
<reference evidence="2" key="1">
    <citation type="journal article" date="2014" name="Genome Biol.">
        <title>Genome analysis of a major urban malaria vector mosquito, Anopheles stephensi.</title>
        <authorList>
            <person name="Jiang X."/>
            <person name="Peery A."/>
            <person name="Hall A.B."/>
            <person name="Sharma A."/>
            <person name="Chen X.G."/>
            <person name="Waterhouse R.M."/>
            <person name="Komissarov A."/>
            <person name="Riehle M.M."/>
            <person name="Shouche Y."/>
            <person name="Sharakhova M.V."/>
            <person name="Lawson D."/>
            <person name="Pakpour N."/>
            <person name="Arensburger P."/>
            <person name="Davidson V.L."/>
            <person name="Eiglmeier K."/>
            <person name="Emrich S."/>
            <person name="George P."/>
            <person name="Kennedy R.C."/>
            <person name="Mane S.P."/>
            <person name="Maslen G."/>
            <person name="Oringanje C."/>
            <person name="Qi Y."/>
            <person name="Settlage R."/>
            <person name="Tojo M."/>
            <person name="Tubio J.M."/>
            <person name="Unger M.F."/>
            <person name="Wang B."/>
            <person name="Vernick K.D."/>
            <person name="Ribeiro J.M."/>
            <person name="James A.A."/>
            <person name="Michel K."/>
            <person name="Riehle M.A."/>
            <person name="Luckhart S."/>
            <person name="Sharakhov I.V."/>
            <person name="Tu Z."/>
        </authorList>
    </citation>
    <scope>NUCLEOTIDE SEQUENCE [LARGE SCALE GENOMIC DNA]</scope>
    <source>
        <strain evidence="2">Indian</strain>
    </source>
</reference>
<name>A0A182YE93_ANOST</name>
<proteinExistence type="predicted"/>
<reference evidence="1" key="2">
    <citation type="submission" date="2020-05" db="UniProtKB">
        <authorList>
            <consortium name="EnsemblMetazoa"/>
        </authorList>
    </citation>
    <scope>IDENTIFICATION</scope>
    <source>
        <strain evidence="1">Indian</strain>
    </source>
</reference>
<dbReference type="EnsemblMetazoa" id="ASTEI06779-RA">
    <property type="protein sequence ID" value="ASTEI06779-PA"/>
    <property type="gene ID" value="ASTEI06779"/>
</dbReference>
<evidence type="ECO:0000313" key="1">
    <source>
        <dbReference type="EnsemblMetazoa" id="ASTEI06779-PA"/>
    </source>
</evidence>
<accession>A0A182YE93</accession>
<protein>
    <submittedName>
        <fullName evidence="1">Uncharacterized protein</fullName>
    </submittedName>
</protein>